<dbReference type="Proteomes" id="UP001229421">
    <property type="component" value="Unassembled WGS sequence"/>
</dbReference>
<proteinExistence type="predicted"/>
<protein>
    <submittedName>
        <fullName evidence="1">Uncharacterized protein</fullName>
    </submittedName>
</protein>
<name>A0AAD8KSZ0_TARER</name>
<dbReference type="EMBL" id="JAUHHV010000004">
    <property type="protein sequence ID" value="KAK1428969.1"/>
    <property type="molecule type" value="Genomic_DNA"/>
</dbReference>
<evidence type="ECO:0000313" key="2">
    <source>
        <dbReference type="Proteomes" id="UP001229421"/>
    </source>
</evidence>
<organism evidence="1 2">
    <name type="scientific">Tagetes erecta</name>
    <name type="common">African marigold</name>
    <dbReference type="NCBI Taxonomy" id="13708"/>
    <lineage>
        <taxon>Eukaryota</taxon>
        <taxon>Viridiplantae</taxon>
        <taxon>Streptophyta</taxon>
        <taxon>Embryophyta</taxon>
        <taxon>Tracheophyta</taxon>
        <taxon>Spermatophyta</taxon>
        <taxon>Magnoliopsida</taxon>
        <taxon>eudicotyledons</taxon>
        <taxon>Gunneridae</taxon>
        <taxon>Pentapetalae</taxon>
        <taxon>asterids</taxon>
        <taxon>campanulids</taxon>
        <taxon>Asterales</taxon>
        <taxon>Asteraceae</taxon>
        <taxon>Asteroideae</taxon>
        <taxon>Heliantheae alliance</taxon>
        <taxon>Tageteae</taxon>
        <taxon>Tagetes</taxon>
    </lineage>
</organism>
<keyword evidence="2" id="KW-1185">Reference proteome</keyword>
<comment type="caution">
    <text evidence="1">The sequence shown here is derived from an EMBL/GenBank/DDBJ whole genome shotgun (WGS) entry which is preliminary data.</text>
</comment>
<sequence length="67" mass="7641">MSELSQMPLIIITNNGFFHFLNNDFQRRLRNGQPTSTIQFNSIQLKTFVVSNNTHSTPYFSSSSIAT</sequence>
<evidence type="ECO:0000313" key="1">
    <source>
        <dbReference type="EMBL" id="KAK1428969.1"/>
    </source>
</evidence>
<dbReference type="AlphaFoldDB" id="A0AAD8KSZ0"/>
<accession>A0AAD8KSZ0</accession>
<reference evidence="1" key="1">
    <citation type="journal article" date="2023" name="bioRxiv">
        <title>Improved chromosome-level genome assembly for marigold (Tagetes erecta).</title>
        <authorList>
            <person name="Jiang F."/>
            <person name="Yuan L."/>
            <person name="Wang S."/>
            <person name="Wang H."/>
            <person name="Xu D."/>
            <person name="Wang A."/>
            <person name="Fan W."/>
        </authorList>
    </citation>
    <scope>NUCLEOTIDE SEQUENCE</scope>
    <source>
        <strain evidence="1">WSJ</strain>
        <tissue evidence="1">Leaf</tissue>
    </source>
</reference>
<gene>
    <name evidence="1" type="ORF">QVD17_17810</name>
</gene>